<evidence type="ECO:0000256" key="9">
    <source>
        <dbReference type="PROSITE-ProRule" id="PRU01373"/>
    </source>
</evidence>
<dbReference type="Pfam" id="PF03734">
    <property type="entry name" value="YkuD"/>
    <property type="match status" value="1"/>
</dbReference>
<comment type="similarity">
    <text evidence="2">Belongs to the YkuD family.</text>
</comment>
<dbReference type="CDD" id="cd16913">
    <property type="entry name" value="YkuD_like"/>
    <property type="match status" value="1"/>
</dbReference>
<evidence type="ECO:0000313" key="13">
    <source>
        <dbReference type="Proteomes" id="UP000184529"/>
    </source>
</evidence>
<keyword evidence="5" id="KW-0378">Hydrolase</keyword>
<evidence type="ECO:0000256" key="5">
    <source>
        <dbReference type="ARBA" id="ARBA00022801"/>
    </source>
</evidence>
<dbReference type="EMBL" id="FQZM01000032">
    <property type="protein sequence ID" value="SHJ40161.1"/>
    <property type="molecule type" value="Genomic_DNA"/>
</dbReference>
<dbReference type="GO" id="GO:0018104">
    <property type="term" value="P:peptidoglycan-protein cross-linking"/>
    <property type="evidence" value="ECO:0007669"/>
    <property type="project" value="TreeGrafter"/>
</dbReference>
<gene>
    <name evidence="12" type="ORF">SAMN02745219_02474</name>
</gene>
<dbReference type="GO" id="GO:0071972">
    <property type="term" value="F:peptidoglycan L,D-transpeptidase activity"/>
    <property type="evidence" value="ECO:0007669"/>
    <property type="project" value="TreeGrafter"/>
</dbReference>
<evidence type="ECO:0000259" key="11">
    <source>
        <dbReference type="PROSITE" id="PS52029"/>
    </source>
</evidence>
<name>A0A1M6J0G2_9FIRM</name>
<dbReference type="AlphaFoldDB" id="A0A1M6J0G2"/>
<keyword evidence="7 9" id="KW-0573">Peptidoglycan synthesis</keyword>
<dbReference type="UniPathway" id="UPA00219"/>
<sequence>MERKLCFLFTLFLCLFYATVPASGGAGTFDLCCQEQEKILQMSGSQTVSADVGHLQQLLNRLGYYHGPLDGIFGQATAEAVKDFQRDRNLTPDGVVGPATWNAIGQTATRPTASQQDKPPAKDVSILIDTTRRTLTVLFDGQPHRQYPVAVGKFETPTPLGNFRVVRKAMHWGTGFGSRWLGLNVPWGLYGIHGTNKPWAIGSYASHGCIRMHNRDVEELYPWVPVGAQVIIIGNPFTYREPPFRDLRRDFCGSDVMEVQRTLARLGLFKGKIDGTWRWDMEESVYRFRAMHNLSRDNVIDKPAYRALGF</sequence>
<dbReference type="GO" id="GO:0008360">
    <property type="term" value="P:regulation of cell shape"/>
    <property type="evidence" value="ECO:0007669"/>
    <property type="project" value="UniProtKB-UniRule"/>
</dbReference>
<dbReference type="Pfam" id="PF01471">
    <property type="entry name" value="PG_binding_1"/>
    <property type="match status" value="2"/>
</dbReference>
<evidence type="ECO:0000256" key="3">
    <source>
        <dbReference type="ARBA" id="ARBA00022676"/>
    </source>
</evidence>
<evidence type="ECO:0000256" key="8">
    <source>
        <dbReference type="ARBA" id="ARBA00023316"/>
    </source>
</evidence>
<keyword evidence="10" id="KW-0732">Signal</keyword>
<keyword evidence="13" id="KW-1185">Reference proteome</keyword>
<dbReference type="PANTHER" id="PTHR30582">
    <property type="entry name" value="L,D-TRANSPEPTIDASE"/>
    <property type="match status" value="1"/>
</dbReference>
<dbReference type="InterPro" id="IPR038063">
    <property type="entry name" value="Transpep_catalytic_dom"/>
</dbReference>
<evidence type="ECO:0000256" key="7">
    <source>
        <dbReference type="ARBA" id="ARBA00022984"/>
    </source>
</evidence>
<dbReference type="InterPro" id="IPR036366">
    <property type="entry name" value="PGBDSf"/>
</dbReference>
<dbReference type="GO" id="GO:0016757">
    <property type="term" value="F:glycosyltransferase activity"/>
    <property type="evidence" value="ECO:0007669"/>
    <property type="project" value="UniProtKB-KW"/>
</dbReference>
<feature type="active site" description="Nucleophile" evidence="9">
    <location>
        <position position="209"/>
    </location>
</feature>
<reference evidence="13" key="1">
    <citation type="submission" date="2016-11" db="EMBL/GenBank/DDBJ databases">
        <authorList>
            <person name="Varghese N."/>
            <person name="Submissions S."/>
        </authorList>
    </citation>
    <scope>NUCLEOTIDE SEQUENCE [LARGE SCALE GENOMIC DNA]</scope>
    <source>
        <strain evidence="13">DSM 16057</strain>
    </source>
</reference>
<accession>A0A1M6J0G2</accession>
<dbReference type="InterPro" id="IPR005490">
    <property type="entry name" value="LD_TPept_cat_dom"/>
</dbReference>
<dbReference type="SUPFAM" id="SSF141523">
    <property type="entry name" value="L,D-transpeptidase catalytic domain-like"/>
    <property type="match status" value="1"/>
</dbReference>
<dbReference type="Gene3D" id="1.10.101.10">
    <property type="entry name" value="PGBD-like superfamily/PGBD"/>
    <property type="match status" value="2"/>
</dbReference>
<dbReference type="GO" id="GO:0071555">
    <property type="term" value="P:cell wall organization"/>
    <property type="evidence" value="ECO:0007669"/>
    <property type="project" value="UniProtKB-UniRule"/>
</dbReference>
<feature type="active site" description="Proton donor/acceptor" evidence="9">
    <location>
        <position position="193"/>
    </location>
</feature>
<dbReference type="GO" id="GO:0005576">
    <property type="term" value="C:extracellular region"/>
    <property type="evidence" value="ECO:0007669"/>
    <property type="project" value="TreeGrafter"/>
</dbReference>
<keyword evidence="4" id="KW-0808">Transferase</keyword>
<dbReference type="Gene3D" id="2.40.440.10">
    <property type="entry name" value="L,D-transpeptidase catalytic domain-like"/>
    <property type="match status" value="1"/>
</dbReference>
<evidence type="ECO:0000256" key="1">
    <source>
        <dbReference type="ARBA" id="ARBA00004752"/>
    </source>
</evidence>
<dbReference type="InterPro" id="IPR050979">
    <property type="entry name" value="LD-transpeptidase"/>
</dbReference>
<keyword evidence="6 9" id="KW-0133">Cell shape</keyword>
<evidence type="ECO:0000256" key="6">
    <source>
        <dbReference type="ARBA" id="ARBA00022960"/>
    </source>
</evidence>
<protein>
    <submittedName>
        <fullName evidence="12">Lipoprotein-anchoring transpeptidase ErfK/SrfK</fullName>
    </submittedName>
</protein>
<dbReference type="PANTHER" id="PTHR30582:SF24">
    <property type="entry name" value="L,D-TRANSPEPTIDASE ERFK_SRFK-RELATED"/>
    <property type="match status" value="1"/>
</dbReference>
<dbReference type="RefSeq" id="WP_207543898.1">
    <property type="nucleotide sequence ID" value="NZ_FQZM01000032.1"/>
</dbReference>
<evidence type="ECO:0000256" key="2">
    <source>
        <dbReference type="ARBA" id="ARBA00005992"/>
    </source>
</evidence>
<keyword evidence="12" id="KW-0449">Lipoprotein</keyword>
<evidence type="ECO:0000313" key="12">
    <source>
        <dbReference type="EMBL" id="SHJ40161.1"/>
    </source>
</evidence>
<dbReference type="PROSITE" id="PS52029">
    <property type="entry name" value="LD_TPASE"/>
    <property type="match status" value="1"/>
</dbReference>
<organism evidence="12 13">
    <name type="scientific">Desulfofundulus thermosubterraneus DSM 16057</name>
    <dbReference type="NCBI Taxonomy" id="1121432"/>
    <lineage>
        <taxon>Bacteria</taxon>
        <taxon>Bacillati</taxon>
        <taxon>Bacillota</taxon>
        <taxon>Clostridia</taxon>
        <taxon>Eubacteriales</taxon>
        <taxon>Peptococcaceae</taxon>
        <taxon>Desulfofundulus</taxon>
    </lineage>
</organism>
<dbReference type="InterPro" id="IPR036365">
    <property type="entry name" value="PGBD-like_sf"/>
</dbReference>
<feature type="domain" description="L,D-TPase catalytic" evidence="11">
    <location>
        <begin position="124"/>
        <end position="233"/>
    </location>
</feature>
<dbReference type="InterPro" id="IPR002477">
    <property type="entry name" value="Peptidoglycan-bd-like"/>
</dbReference>
<feature type="signal peptide" evidence="10">
    <location>
        <begin position="1"/>
        <end position="22"/>
    </location>
</feature>
<evidence type="ECO:0000256" key="4">
    <source>
        <dbReference type="ARBA" id="ARBA00022679"/>
    </source>
</evidence>
<evidence type="ECO:0000256" key="10">
    <source>
        <dbReference type="SAM" id="SignalP"/>
    </source>
</evidence>
<feature type="chain" id="PRO_5039661138" evidence="10">
    <location>
        <begin position="23"/>
        <end position="310"/>
    </location>
</feature>
<dbReference type="SUPFAM" id="SSF47090">
    <property type="entry name" value="PGBD-like"/>
    <property type="match status" value="2"/>
</dbReference>
<keyword evidence="3" id="KW-0328">Glycosyltransferase</keyword>
<keyword evidence="8 9" id="KW-0961">Cell wall biogenesis/degradation</keyword>
<dbReference type="Proteomes" id="UP000184529">
    <property type="component" value="Unassembled WGS sequence"/>
</dbReference>
<proteinExistence type="inferred from homology"/>
<dbReference type="STRING" id="1121432.SAMN02745219_02474"/>
<comment type="pathway">
    <text evidence="1 9">Cell wall biogenesis; peptidoglycan biosynthesis.</text>
</comment>